<keyword evidence="7" id="KW-0997">Cell inner membrane</keyword>
<keyword evidence="11 20" id="KW-0418">Kinase</keyword>
<dbReference type="GO" id="GO:0005524">
    <property type="term" value="F:ATP binding"/>
    <property type="evidence" value="ECO:0007669"/>
    <property type="project" value="UniProtKB-KW"/>
</dbReference>
<keyword evidence="8 20" id="KW-0808">Transferase</keyword>
<keyword evidence="10" id="KW-0547">Nucleotide-binding</keyword>
<dbReference type="Gene3D" id="3.40.50.300">
    <property type="entry name" value="P-loop containing nucleotide triphosphate hydrolases"/>
    <property type="match status" value="1"/>
</dbReference>
<dbReference type="FunFam" id="3.40.50.300:FF:000527">
    <property type="entry name" value="Tyrosine-protein kinase etk"/>
    <property type="match status" value="1"/>
</dbReference>
<dbReference type="InterPro" id="IPR025669">
    <property type="entry name" value="AAA_dom"/>
</dbReference>
<comment type="similarity">
    <text evidence="3">Belongs to the CpsD/CapB family.</text>
</comment>
<comment type="similarity">
    <text evidence="2">Belongs to the CpsC/CapA family.</text>
</comment>
<evidence type="ECO:0000256" key="2">
    <source>
        <dbReference type="ARBA" id="ARBA00006683"/>
    </source>
</evidence>
<evidence type="ECO:0000256" key="15">
    <source>
        <dbReference type="ARBA" id="ARBA00023137"/>
    </source>
</evidence>
<evidence type="ECO:0000256" key="12">
    <source>
        <dbReference type="ARBA" id="ARBA00022840"/>
    </source>
</evidence>
<dbReference type="GO" id="GO:0004715">
    <property type="term" value="F:non-membrane spanning protein tyrosine kinase activity"/>
    <property type="evidence" value="ECO:0007669"/>
    <property type="project" value="UniProtKB-EC"/>
</dbReference>
<comment type="caution">
    <text evidence="20">The sequence shown here is derived from an EMBL/GenBank/DDBJ whole genome shotgun (WGS) entry which is preliminary data.</text>
</comment>
<evidence type="ECO:0000256" key="8">
    <source>
        <dbReference type="ARBA" id="ARBA00022679"/>
    </source>
</evidence>
<dbReference type="PANTHER" id="PTHR32309:SF13">
    <property type="entry name" value="FERRIC ENTEROBACTIN TRANSPORT PROTEIN FEPE"/>
    <property type="match status" value="1"/>
</dbReference>
<evidence type="ECO:0000256" key="1">
    <source>
        <dbReference type="ARBA" id="ARBA00004429"/>
    </source>
</evidence>
<keyword evidence="20" id="KW-0675">Receptor</keyword>
<dbReference type="InterPro" id="IPR003856">
    <property type="entry name" value="LPS_length_determ_N"/>
</dbReference>
<evidence type="ECO:0000256" key="13">
    <source>
        <dbReference type="ARBA" id="ARBA00022989"/>
    </source>
</evidence>
<dbReference type="GO" id="GO:0005886">
    <property type="term" value="C:plasma membrane"/>
    <property type="evidence" value="ECO:0007669"/>
    <property type="project" value="UniProtKB-SubCell"/>
</dbReference>
<evidence type="ECO:0000256" key="7">
    <source>
        <dbReference type="ARBA" id="ARBA00022519"/>
    </source>
</evidence>
<evidence type="ECO:0000256" key="14">
    <source>
        <dbReference type="ARBA" id="ARBA00023136"/>
    </source>
</evidence>
<evidence type="ECO:0000256" key="9">
    <source>
        <dbReference type="ARBA" id="ARBA00022692"/>
    </source>
</evidence>
<feature type="domain" description="AAA" evidence="19">
    <location>
        <begin position="280"/>
        <end position="428"/>
    </location>
</feature>
<comment type="subcellular location">
    <subcellularLocation>
        <location evidence="1">Cell inner membrane</location>
        <topology evidence="1">Multi-pass membrane protein</topology>
    </subcellularLocation>
</comment>
<keyword evidence="13 17" id="KW-1133">Transmembrane helix</keyword>
<gene>
    <name evidence="20" type="ORF">FHU31_000612</name>
</gene>
<keyword evidence="21" id="KW-1185">Reference proteome</keyword>
<proteinExistence type="inferred from homology"/>
<comment type="catalytic activity">
    <reaction evidence="16">
        <text>L-tyrosyl-[protein] + ATP = O-phospho-L-tyrosyl-[protein] + ADP + H(+)</text>
        <dbReference type="Rhea" id="RHEA:10596"/>
        <dbReference type="Rhea" id="RHEA-COMP:10136"/>
        <dbReference type="Rhea" id="RHEA-COMP:20101"/>
        <dbReference type="ChEBI" id="CHEBI:15378"/>
        <dbReference type="ChEBI" id="CHEBI:30616"/>
        <dbReference type="ChEBI" id="CHEBI:46858"/>
        <dbReference type="ChEBI" id="CHEBI:61978"/>
        <dbReference type="ChEBI" id="CHEBI:456216"/>
        <dbReference type="EC" id="2.7.10.2"/>
    </reaction>
</comment>
<evidence type="ECO:0000313" key="20">
    <source>
        <dbReference type="EMBL" id="NIH93656.1"/>
    </source>
</evidence>
<evidence type="ECO:0000259" key="18">
    <source>
        <dbReference type="Pfam" id="PF02706"/>
    </source>
</evidence>
<organism evidence="20 21">
    <name type="scientific">Mycolicibacterium fluoranthenivorans</name>
    <dbReference type="NCBI Taxonomy" id="258505"/>
    <lineage>
        <taxon>Bacteria</taxon>
        <taxon>Bacillati</taxon>
        <taxon>Actinomycetota</taxon>
        <taxon>Actinomycetes</taxon>
        <taxon>Mycobacteriales</taxon>
        <taxon>Mycobacteriaceae</taxon>
        <taxon>Mycolicibacterium</taxon>
    </lineage>
</organism>
<evidence type="ECO:0000256" key="4">
    <source>
        <dbReference type="ARBA" id="ARBA00008883"/>
    </source>
</evidence>
<dbReference type="PANTHER" id="PTHR32309">
    <property type="entry name" value="TYROSINE-PROTEIN KINASE"/>
    <property type="match status" value="1"/>
</dbReference>
<dbReference type="AlphaFoldDB" id="A0A7X5ZAJ4"/>
<feature type="transmembrane region" description="Helical" evidence="17">
    <location>
        <begin position="20"/>
        <end position="42"/>
    </location>
</feature>
<protein>
    <recommendedName>
        <fullName evidence="5">non-specific protein-tyrosine kinase</fullName>
        <ecNumber evidence="5">2.7.10.2</ecNumber>
    </recommendedName>
</protein>
<dbReference type="Pfam" id="PF02706">
    <property type="entry name" value="Wzz"/>
    <property type="match status" value="1"/>
</dbReference>
<comment type="similarity">
    <text evidence="4">Belongs to the etk/wzc family.</text>
</comment>
<dbReference type="EMBL" id="JAANOW010000001">
    <property type="protein sequence ID" value="NIH93656.1"/>
    <property type="molecule type" value="Genomic_DNA"/>
</dbReference>
<feature type="transmembrane region" description="Helical" evidence="17">
    <location>
        <begin position="185"/>
        <end position="202"/>
    </location>
</feature>
<dbReference type="Proteomes" id="UP000547444">
    <property type="component" value="Unassembled WGS sequence"/>
</dbReference>
<evidence type="ECO:0000256" key="10">
    <source>
        <dbReference type="ARBA" id="ARBA00022741"/>
    </source>
</evidence>
<sequence length="462" mass="49258">MSDTEGVALKLQDFLRLMRTRWITVCASVLVAVVVAIAVTLMTTPQYQASTRLFVSASAGNSASDVYQGNRFSQERVVSYAQLLMGETLAQRTVDKLGLDMTAASLQQKVSATAKTDTVLIDVHVLDPSPVRARDIANALSDEFVTMVRELETPEGAVTPDARVVVEQRATVPSSPVTPKKVRNLLLGVVAGFVLGIGLAIVRDLLDNTVKSREVLEEITDVGVVGGIQLDKERRKNPAILFGKDNSAIAESFRKLRTNLSFLTVDNPPRVIVVTSSIPNEGKSTTAINIALALAESGNNVALVDGDMRRPTVHKYLDLVGPVGFSTVLSGAVPLTEALQKTQFDGLTVLAAGTTPPNPSELLASQAATKVLAELRAHFDYVIVDSSPLLAVTDSAILAANADGALIMVRYGQTKREQLAQAVETLHGVGATLLGAVFTMIPSKGSGAYAYSYSYYGESKEK</sequence>
<evidence type="ECO:0000256" key="6">
    <source>
        <dbReference type="ARBA" id="ARBA00022475"/>
    </source>
</evidence>
<keyword evidence="14 17" id="KW-0472">Membrane</keyword>
<feature type="domain" description="Polysaccharide chain length determinant N-terminal" evidence="18">
    <location>
        <begin position="11"/>
        <end position="96"/>
    </location>
</feature>
<dbReference type="InterPro" id="IPR027417">
    <property type="entry name" value="P-loop_NTPase"/>
</dbReference>
<dbReference type="EC" id="2.7.10.2" evidence="5"/>
<evidence type="ECO:0000256" key="5">
    <source>
        <dbReference type="ARBA" id="ARBA00011903"/>
    </source>
</evidence>
<reference evidence="20 21" key="1">
    <citation type="submission" date="2020-03" db="EMBL/GenBank/DDBJ databases">
        <title>Sequencing the genomes of 1000 actinobacteria strains.</title>
        <authorList>
            <person name="Klenk H.-P."/>
        </authorList>
    </citation>
    <scope>NUCLEOTIDE SEQUENCE [LARGE SCALE GENOMIC DNA]</scope>
    <source>
        <strain evidence="20 21">DSM 44556</strain>
    </source>
</reference>
<keyword evidence="15 20" id="KW-0829">Tyrosine-protein kinase</keyword>
<accession>A0A7X5ZAJ4</accession>
<keyword evidence="6" id="KW-1003">Cell membrane</keyword>
<evidence type="ECO:0000259" key="19">
    <source>
        <dbReference type="Pfam" id="PF13614"/>
    </source>
</evidence>
<evidence type="ECO:0000313" key="21">
    <source>
        <dbReference type="Proteomes" id="UP000547444"/>
    </source>
</evidence>
<dbReference type="SUPFAM" id="SSF52540">
    <property type="entry name" value="P-loop containing nucleoside triphosphate hydrolases"/>
    <property type="match status" value="1"/>
</dbReference>
<dbReference type="InterPro" id="IPR005702">
    <property type="entry name" value="Wzc-like_C"/>
</dbReference>
<dbReference type="CDD" id="cd05387">
    <property type="entry name" value="BY-kinase"/>
    <property type="match status" value="1"/>
</dbReference>
<dbReference type="NCBIfam" id="TIGR01007">
    <property type="entry name" value="eps_fam"/>
    <property type="match status" value="1"/>
</dbReference>
<evidence type="ECO:0000256" key="16">
    <source>
        <dbReference type="ARBA" id="ARBA00051245"/>
    </source>
</evidence>
<name>A0A7X5ZAJ4_9MYCO</name>
<keyword evidence="9 17" id="KW-0812">Transmembrane</keyword>
<dbReference type="InterPro" id="IPR050445">
    <property type="entry name" value="Bact_polysacc_biosynth/exp"/>
</dbReference>
<evidence type="ECO:0000256" key="17">
    <source>
        <dbReference type="SAM" id="Phobius"/>
    </source>
</evidence>
<dbReference type="GO" id="GO:0042802">
    <property type="term" value="F:identical protein binding"/>
    <property type="evidence" value="ECO:0007669"/>
    <property type="project" value="UniProtKB-ARBA"/>
</dbReference>
<evidence type="ECO:0000256" key="11">
    <source>
        <dbReference type="ARBA" id="ARBA00022777"/>
    </source>
</evidence>
<keyword evidence="12" id="KW-0067">ATP-binding</keyword>
<dbReference type="Pfam" id="PF13614">
    <property type="entry name" value="AAA_31"/>
    <property type="match status" value="1"/>
</dbReference>
<evidence type="ECO:0000256" key="3">
    <source>
        <dbReference type="ARBA" id="ARBA00007316"/>
    </source>
</evidence>